<gene>
    <name evidence="1" type="ORF">LEP1GSC179_1836</name>
</gene>
<name>A0A0E2BHA0_9LEPT</name>
<dbReference type="RefSeq" id="WP_004484640.1">
    <property type="nucleotide sequence ID" value="NZ_AHON02000032.1"/>
</dbReference>
<dbReference type="Proteomes" id="UP000006329">
    <property type="component" value="Unassembled WGS sequence"/>
</dbReference>
<organism evidence="1 2">
    <name type="scientific">Leptospira santarosai str. MOR084</name>
    <dbReference type="NCBI Taxonomy" id="1049984"/>
    <lineage>
        <taxon>Bacteria</taxon>
        <taxon>Pseudomonadati</taxon>
        <taxon>Spirochaetota</taxon>
        <taxon>Spirochaetia</taxon>
        <taxon>Leptospirales</taxon>
        <taxon>Leptospiraceae</taxon>
        <taxon>Leptospira</taxon>
    </lineage>
</organism>
<dbReference type="EMBL" id="AHON02000032">
    <property type="protein sequence ID" value="EKO34316.1"/>
    <property type="molecule type" value="Genomic_DNA"/>
</dbReference>
<protein>
    <submittedName>
        <fullName evidence="1">Uncharacterized protein</fullName>
    </submittedName>
</protein>
<comment type="caution">
    <text evidence="1">The sequence shown here is derived from an EMBL/GenBank/DDBJ whole genome shotgun (WGS) entry which is preliminary data.</text>
</comment>
<evidence type="ECO:0000313" key="1">
    <source>
        <dbReference type="EMBL" id="EKO34316.1"/>
    </source>
</evidence>
<keyword evidence="2" id="KW-1185">Reference proteome</keyword>
<reference evidence="1" key="1">
    <citation type="submission" date="2012-10" db="EMBL/GenBank/DDBJ databases">
        <authorList>
            <person name="Harkins D.M."/>
            <person name="Durkin A.S."/>
            <person name="Brinkac L.M."/>
            <person name="Haft D.H."/>
            <person name="Selengut J.D."/>
            <person name="Sanka R."/>
            <person name="DePew J."/>
            <person name="Purushe J."/>
            <person name="Matthias M.A."/>
            <person name="Vinetz J.M."/>
            <person name="Sutton G.G."/>
            <person name="Nierman W.C."/>
            <person name="Fouts D.E."/>
        </authorList>
    </citation>
    <scope>NUCLEOTIDE SEQUENCE [LARGE SCALE GENOMIC DNA]</scope>
    <source>
        <strain evidence="1">MOR084</strain>
    </source>
</reference>
<evidence type="ECO:0000313" key="2">
    <source>
        <dbReference type="Proteomes" id="UP000006329"/>
    </source>
</evidence>
<dbReference type="AlphaFoldDB" id="A0A0E2BHA0"/>
<sequence length="72" mass="8016">MGHVWKLSETLPMGRVWKLSETLPMGRVWKLSETLPKGRVSGSVPDVAGSSVIEFLLGQVLIFSDLVFLFQN</sequence>
<accession>A0A0E2BHA0</accession>
<proteinExistence type="predicted"/>